<proteinExistence type="predicted"/>
<dbReference type="Proteomes" id="UP000639772">
    <property type="component" value="Chromosome 6"/>
</dbReference>
<dbReference type="GO" id="GO:0005783">
    <property type="term" value="C:endoplasmic reticulum"/>
    <property type="evidence" value="ECO:0007669"/>
    <property type="project" value="InterPro"/>
</dbReference>
<dbReference type="GO" id="GO:0032469">
    <property type="term" value="P:endoplasmic reticulum calcium ion homeostasis"/>
    <property type="evidence" value="ECO:0007669"/>
    <property type="project" value="InterPro"/>
</dbReference>
<feature type="region of interest" description="Disordered" evidence="5">
    <location>
        <begin position="63"/>
        <end position="114"/>
    </location>
</feature>
<keyword evidence="3 6" id="KW-1133">Transmembrane helix</keyword>
<sequence>MASNLMRWQRQVPFCFQLRGDALLFVLAVFFIFSHITHEFSRGSVLAADFEGFDAEDLDYDEATEESIHSHPLKSSPPPSTSLSQSSTQESHHGPPSPPAVDDHRPPTKELSGISHPSLELWDEDEFEGIPFPTAESSPDSVVQPADPDEPSVVPGAGDGSPPQIAKWRLSSFVTEIVCVSFLIVFTINYFIGKRQNELIALCWASQFATKGSVFDRNFNLLGTGDGKEDAPLLLKEGQEVFKFYASGRRYCKHLLATMELRSRHDLIARIAGLLFRNKDTITFEVAMNDDAMDNVVLALARKKMAKSMHKEAWDLQKFATVMANQPSGRRWVAEDLMVVTESREVAGDLINDAVIDQVFGDKAFEKFGKGFISLHFSDQRPGSQKKVLLLKFVLPDANNMADMTRLVNLVPFYIDLIGRYKLSSQARPKTETARAKSAQEAFKEQQSKRQEVLQKKKAEKKKQMEEAEVKLSSEVIRKREEKERARQMKKLMPKVKMMKSH</sequence>
<feature type="region of interest" description="Disordered" evidence="5">
    <location>
        <begin position="129"/>
        <end position="160"/>
    </location>
</feature>
<dbReference type="PANTHER" id="PTHR12883:SF0">
    <property type="entry name" value="PAT COMPLEX SUBUNIT CCDC47"/>
    <property type="match status" value="1"/>
</dbReference>
<dbReference type="Pfam" id="PF07946">
    <property type="entry name" value="CCDC47"/>
    <property type="match status" value="1"/>
</dbReference>
<evidence type="ECO:0000256" key="2">
    <source>
        <dbReference type="ARBA" id="ARBA00022692"/>
    </source>
</evidence>
<evidence type="ECO:0000256" key="6">
    <source>
        <dbReference type="SAM" id="Phobius"/>
    </source>
</evidence>
<evidence type="ECO:0000256" key="1">
    <source>
        <dbReference type="ARBA" id="ARBA00004167"/>
    </source>
</evidence>
<keyword evidence="4 6" id="KW-0472">Membrane</keyword>
<evidence type="ECO:0000313" key="8">
    <source>
        <dbReference type="Proteomes" id="UP000639772"/>
    </source>
</evidence>
<evidence type="ECO:0000256" key="4">
    <source>
        <dbReference type="ARBA" id="ARBA00023136"/>
    </source>
</evidence>
<dbReference type="EMBL" id="JADCNM010000006">
    <property type="protein sequence ID" value="KAG0478559.1"/>
    <property type="molecule type" value="Genomic_DNA"/>
</dbReference>
<dbReference type="InterPro" id="IPR012879">
    <property type="entry name" value="CCDC47"/>
</dbReference>
<evidence type="ECO:0000256" key="3">
    <source>
        <dbReference type="ARBA" id="ARBA00022989"/>
    </source>
</evidence>
<organism evidence="7 8">
    <name type="scientific">Vanilla planifolia</name>
    <name type="common">Vanilla</name>
    <dbReference type="NCBI Taxonomy" id="51239"/>
    <lineage>
        <taxon>Eukaryota</taxon>
        <taxon>Viridiplantae</taxon>
        <taxon>Streptophyta</taxon>
        <taxon>Embryophyta</taxon>
        <taxon>Tracheophyta</taxon>
        <taxon>Spermatophyta</taxon>
        <taxon>Magnoliopsida</taxon>
        <taxon>Liliopsida</taxon>
        <taxon>Asparagales</taxon>
        <taxon>Orchidaceae</taxon>
        <taxon>Vanilloideae</taxon>
        <taxon>Vanilleae</taxon>
        <taxon>Vanilla</taxon>
    </lineage>
</organism>
<dbReference type="GO" id="GO:0005509">
    <property type="term" value="F:calcium ion binding"/>
    <property type="evidence" value="ECO:0007669"/>
    <property type="project" value="InterPro"/>
</dbReference>
<comment type="subcellular location">
    <subcellularLocation>
        <location evidence="1">Membrane</location>
        <topology evidence="1">Single-pass membrane protein</topology>
    </subcellularLocation>
</comment>
<comment type="caution">
    <text evidence="7">The sequence shown here is derived from an EMBL/GenBank/DDBJ whole genome shotgun (WGS) entry which is preliminary data.</text>
</comment>
<name>A0A835QYB9_VANPL</name>
<evidence type="ECO:0008006" key="9">
    <source>
        <dbReference type="Google" id="ProtNLM"/>
    </source>
</evidence>
<dbReference type="OrthoDB" id="10039147at2759"/>
<feature type="transmembrane region" description="Helical" evidence="6">
    <location>
        <begin position="170"/>
        <end position="192"/>
    </location>
</feature>
<accession>A0A835QYB9</accession>
<dbReference type="PANTHER" id="PTHR12883">
    <property type="entry name" value="ADIPOCYTE-SPECIFIC PROTEIN 4-RELATED"/>
    <property type="match status" value="1"/>
</dbReference>
<dbReference type="AlphaFoldDB" id="A0A835QYB9"/>
<evidence type="ECO:0000313" key="7">
    <source>
        <dbReference type="EMBL" id="KAG0478559.1"/>
    </source>
</evidence>
<dbReference type="GO" id="GO:0016020">
    <property type="term" value="C:membrane"/>
    <property type="evidence" value="ECO:0007669"/>
    <property type="project" value="UniProtKB-SubCell"/>
</dbReference>
<feature type="region of interest" description="Disordered" evidence="5">
    <location>
        <begin position="440"/>
        <end position="502"/>
    </location>
</feature>
<protein>
    <recommendedName>
        <fullName evidence="9">Coiled-coil domain-containing protein 47</fullName>
    </recommendedName>
</protein>
<reference evidence="7 8" key="1">
    <citation type="journal article" date="2020" name="Nat. Food">
        <title>A phased Vanilla planifolia genome enables genetic improvement of flavour and production.</title>
        <authorList>
            <person name="Hasing T."/>
            <person name="Tang H."/>
            <person name="Brym M."/>
            <person name="Khazi F."/>
            <person name="Huang T."/>
            <person name="Chambers A.H."/>
        </authorList>
    </citation>
    <scope>NUCLEOTIDE SEQUENCE [LARGE SCALE GENOMIC DNA]</scope>
    <source>
        <tissue evidence="7">Leaf</tissue>
    </source>
</reference>
<feature type="compositionally biased region" description="Basic and acidic residues" evidence="5">
    <location>
        <begin position="442"/>
        <end position="487"/>
    </location>
</feature>
<gene>
    <name evidence="7" type="ORF">HPP92_013278</name>
</gene>
<feature type="compositionally biased region" description="Basic residues" evidence="5">
    <location>
        <begin position="488"/>
        <end position="502"/>
    </location>
</feature>
<keyword evidence="2 6" id="KW-0812">Transmembrane</keyword>
<evidence type="ECO:0000256" key="5">
    <source>
        <dbReference type="SAM" id="MobiDB-lite"/>
    </source>
</evidence>